<keyword evidence="1" id="KW-1133">Transmembrane helix</keyword>
<reference evidence="2 3" key="1">
    <citation type="submission" date="2019-02" db="EMBL/GenBank/DDBJ databases">
        <title>Prokaryotic population dynamics and viral predation in marine succession experiment using metagenomics: the confinement effect.</title>
        <authorList>
            <person name="Haro-Moreno J.M."/>
            <person name="Rodriguez-Valera F."/>
            <person name="Lopez-Perez M."/>
        </authorList>
    </citation>
    <scope>NUCLEOTIDE SEQUENCE [LARGE SCALE GENOMIC DNA]</scope>
    <source>
        <strain evidence="2">MED-G170</strain>
    </source>
</reference>
<gene>
    <name evidence="2" type="ORF">EVB03_05170</name>
</gene>
<dbReference type="EMBL" id="SHBP01000005">
    <property type="protein sequence ID" value="RZO20309.1"/>
    <property type="molecule type" value="Genomic_DNA"/>
</dbReference>
<keyword evidence="1" id="KW-0472">Membrane</keyword>
<keyword evidence="1" id="KW-0812">Transmembrane</keyword>
<proteinExistence type="predicted"/>
<comment type="caution">
    <text evidence="2">The sequence shown here is derived from an EMBL/GenBank/DDBJ whole genome shotgun (WGS) entry which is preliminary data.</text>
</comment>
<organism evidence="2 3">
    <name type="scientific">SAR92 clade bacterium</name>
    <dbReference type="NCBI Taxonomy" id="2315479"/>
    <lineage>
        <taxon>Bacteria</taxon>
        <taxon>Pseudomonadati</taxon>
        <taxon>Pseudomonadota</taxon>
        <taxon>Gammaproteobacteria</taxon>
        <taxon>Cellvibrionales</taxon>
        <taxon>Porticoccaceae</taxon>
        <taxon>SAR92 clade</taxon>
    </lineage>
</organism>
<dbReference type="Proteomes" id="UP000315889">
    <property type="component" value="Unassembled WGS sequence"/>
</dbReference>
<accession>A0A520MGF3</accession>
<sequence length="170" mass="19230">MYFDLGSICKEFEKFITRKSTLQFTFVLYVITTLLFAVAMYYWDFQIIDEMYDADEILTHLAMLSSEQKGIHIVLTTTLDVVYPFIYGFFQAGMAYRYLGNVGRWAALLSILCIPVDLIEGFSQVMLLLGDESFITLKTLVTPIKFGLFIPGLCCALVAGCLAFCRKVTG</sequence>
<dbReference type="AlphaFoldDB" id="A0A520MGF3"/>
<feature type="transmembrane region" description="Helical" evidence="1">
    <location>
        <begin position="21"/>
        <end position="43"/>
    </location>
</feature>
<evidence type="ECO:0000256" key="1">
    <source>
        <dbReference type="SAM" id="Phobius"/>
    </source>
</evidence>
<evidence type="ECO:0000313" key="2">
    <source>
        <dbReference type="EMBL" id="RZO20309.1"/>
    </source>
</evidence>
<feature type="transmembrane region" description="Helical" evidence="1">
    <location>
        <begin position="70"/>
        <end position="90"/>
    </location>
</feature>
<protein>
    <submittedName>
        <fullName evidence="2">Uncharacterized protein</fullName>
    </submittedName>
</protein>
<feature type="transmembrane region" description="Helical" evidence="1">
    <location>
        <begin position="146"/>
        <end position="165"/>
    </location>
</feature>
<feature type="transmembrane region" description="Helical" evidence="1">
    <location>
        <begin position="102"/>
        <end position="126"/>
    </location>
</feature>
<name>A0A520MGF3_9GAMM</name>
<evidence type="ECO:0000313" key="3">
    <source>
        <dbReference type="Proteomes" id="UP000315889"/>
    </source>
</evidence>